<evidence type="ECO:0000256" key="2">
    <source>
        <dbReference type="SAM" id="Phobius"/>
    </source>
</evidence>
<name>A0A1E7EYJ3_9STRA</name>
<protein>
    <submittedName>
        <fullName evidence="3">Uncharacterized protein</fullName>
    </submittedName>
</protein>
<evidence type="ECO:0000313" key="3">
    <source>
        <dbReference type="EMBL" id="OEU11031.1"/>
    </source>
</evidence>
<keyword evidence="2" id="KW-1133">Transmembrane helix</keyword>
<feature type="region of interest" description="Disordered" evidence="1">
    <location>
        <begin position="105"/>
        <end position="133"/>
    </location>
</feature>
<keyword evidence="2" id="KW-0472">Membrane</keyword>
<feature type="region of interest" description="Disordered" evidence="1">
    <location>
        <begin position="498"/>
        <end position="520"/>
    </location>
</feature>
<feature type="compositionally biased region" description="Polar residues" evidence="1">
    <location>
        <begin position="360"/>
        <end position="374"/>
    </location>
</feature>
<feature type="compositionally biased region" description="Low complexity" evidence="1">
    <location>
        <begin position="424"/>
        <end position="433"/>
    </location>
</feature>
<sequence>MNNQPPRGSNDGSPHCQQQQQQRGGDGGGGNNVDENPRIVDRFLLLPSLYQNEEDCNPIQQPYNTAHIDYRIAQAWISSAATSTIRDANVNTIANGNRSVNINSLRENANNNSSGSSNNNNGSNGSGGAAAAREQEQFVDEIIDDENIHRSPMMGIHDCLIDLSVGNNNDDEGGGINIRHSCGYKNNNSNNYNKNNINLDFPLPNSNSSSSSSDNDNGNNNSDSFNAVVAITPRATTNETNNNHFLWMKTNHDPYIPDEVIILSNDDDIADRNSVHDELLTGDGDVDVDGRHHIQYHEQGGDSPPGGIEDEEKLIFRPPTLIERPKAISYGDRVTTPTNSWQSSTKNALLSIRHRPSPISMRTRTRSGSNSYSVPMSPASKHSRKSTKSEKYYHSYVTDPTTPQRPVPPFVVIHNRGHAIVKVTSKGTTTVVKSKSKLRSKSKSPSKDSNNNEGDKCECSPKPWCHQWGRSVAISLTVATLILALVTVASSLVADQQENGQQQQQQTNPTISPSTADMIL</sequence>
<dbReference type="EMBL" id="KV784369">
    <property type="protein sequence ID" value="OEU11031.1"/>
    <property type="molecule type" value="Genomic_DNA"/>
</dbReference>
<feature type="transmembrane region" description="Helical" evidence="2">
    <location>
        <begin position="472"/>
        <end position="494"/>
    </location>
</feature>
<dbReference type="AlphaFoldDB" id="A0A1E7EYJ3"/>
<keyword evidence="4" id="KW-1185">Reference proteome</keyword>
<organism evidence="3 4">
    <name type="scientific">Fragilariopsis cylindrus CCMP1102</name>
    <dbReference type="NCBI Taxonomy" id="635003"/>
    <lineage>
        <taxon>Eukaryota</taxon>
        <taxon>Sar</taxon>
        <taxon>Stramenopiles</taxon>
        <taxon>Ochrophyta</taxon>
        <taxon>Bacillariophyta</taxon>
        <taxon>Bacillariophyceae</taxon>
        <taxon>Bacillariophycidae</taxon>
        <taxon>Bacillariales</taxon>
        <taxon>Bacillariaceae</taxon>
        <taxon>Fragilariopsis</taxon>
    </lineage>
</organism>
<dbReference type="Proteomes" id="UP000095751">
    <property type="component" value="Unassembled WGS sequence"/>
</dbReference>
<feature type="region of interest" description="Disordered" evidence="1">
    <location>
        <begin position="352"/>
        <end position="406"/>
    </location>
</feature>
<reference evidence="3 4" key="1">
    <citation type="submission" date="2016-09" db="EMBL/GenBank/DDBJ databases">
        <title>Extensive genetic diversity and differential bi-allelic expression allows diatom success in the polar Southern Ocean.</title>
        <authorList>
            <consortium name="DOE Joint Genome Institute"/>
            <person name="Mock T."/>
            <person name="Otillar R.P."/>
            <person name="Strauss J."/>
            <person name="Dupont C."/>
            <person name="Frickenhaus S."/>
            <person name="Maumus F."/>
            <person name="Mcmullan M."/>
            <person name="Sanges R."/>
            <person name="Schmutz J."/>
            <person name="Toseland A."/>
            <person name="Valas R."/>
            <person name="Veluchamy A."/>
            <person name="Ward B.J."/>
            <person name="Allen A."/>
            <person name="Barry K."/>
            <person name="Falciatore A."/>
            <person name="Ferrante M."/>
            <person name="Fortunato A.E."/>
            <person name="Gloeckner G."/>
            <person name="Gruber A."/>
            <person name="Hipkin R."/>
            <person name="Janech M."/>
            <person name="Kroth P."/>
            <person name="Leese F."/>
            <person name="Lindquist E."/>
            <person name="Lyon B.R."/>
            <person name="Martin J."/>
            <person name="Mayer C."/>
            <person name="Parker M."/>
            <person name="Quesneville H."/>
            <person name="Raymond J."/>
            <person name="Uhlig C."/>
            <person name="Valentin K.U."/>
            <person name="Worden A.Z."/>
            <person name="Armbrust E.V."/>
            <person name="Bowler C."/>
            <person name="Green B."/>
            <person name="Moulton V."/>
            <person name="Van Oosterhout C."/>
            <person name="Grigoriev I."/>
        </authorList>
    </citation>
    <scope>NUCLEOTIDE SEQUENCE [LARGE SCALE GENOMIC DNA]</scope>
    <source>
        <strain evidence="3 4">CCMP1102</strain>
    </source>
</reference>
<feature type="compositionally biased region" description="Basic residues" evidence="1">
    <location>
        <begin position="434"/>
        <end position="444"/>
    </location>
</feature>
<gene>
    <name evidence="3" type="ORF">FRACYDRAFT_246133</name>
</gene>
<feature type="compositionally biased region" description="Low complexity" evidence="1">
    <location>
        <begin position="108"/>
        <end position="123"/>
    </location>
</feature>
<proteinExistence type="predicted"/>
<dbReference type="InParanoid" id="A0A1E7EYJ3"/>
<evidence type="ECO:0000256" key="1">
    <source>
        <dbReference type="SAM" id="MobiDB-lite"/>
    </source>
</evidence>
<feature type="compositionally biased region" description="Polar residues" evidence="1">
    <location>
        <begin position="507"/>
        <end position="520"/>
    </location>
</feature>
<keyword evidence="2" id="KW-0812">Transmembrane</keyword>
<feature type="compositionally biased region" description="Polar residues" evidence="1">
    <location>
        <begin position="1"/>
        <end position="16"/>
    </location>
</feature>
<feature type="region of interest" description="Disordered" evidence="1">
    <location>
        <begin position="195"/>
        <end position="224"/>
    </location>
</feature>
<feature type="region of interest" description="Disordered" evidence="1">
    <location>
        <begin position="424"/>
        <end position="460"/>
    </location>
</feature>
<dbReference type="KEGG" id="fcy:FRACYDRAFT_246133"/>
<accession>A0A1E7EYJ3</accession>
<feature type="region of interest" description="Disordered" evidence="1">
    <location>
        <begin position="1"/>
        <end position="36"/>
    </location>
</feature>
<evidence type="ECO:0000313" key="4">
    <source>
        <dbReference type="Proteomes" id="UP000095751"/>
    </source>
</evidence>